<dbReference type="CDD" id="cd06261">
    <property type="entry name" value="TM_PBP2"/>
    <property type="match status" value="1"/>
</dbReference>
<comment type="subcellular location">
    <subcellularLocation>
        <location evidence="1">Cell membrane</location>
        <topology evidence="1">Multi-pass membrane protein</topology>
    </subcellularLocation>
</comment>
<feature type="transmembrane region" description="Helical" evidence="8">
    <location>
        <begin position="80"/>
        <end position="102"/>
    </location>
</feature>
<reference evidence="10" key="1">
    <citation type="submission" date="2018-06" db="EMBL/GenBank/DDBJ databases">
        <authorList>
            <person name="Zhirakovskaya E."/>
        </authorList>
    </citation>
    <scope>NUCLEOTIDE SEQUENCE</scope>
</reference>
<dbReference type="NCBIfam" id="NF008232">
    <property type="entry name" value="PRK10999.1"/>
    <property type="match status" value="1"/>
</dbReference>
<evidence type="ECO:0000256" key="5">
    <source>
        <dbReference type="ARBA" id="ARBA00022692"/>
    </source>
</evidence>
<protein>
    <submittedName>
        <fullName evidence="10">Maltodextrin ABC transporter, permease protein MdxF</fullName>
    </submittedName>
</protein>
<keyword evidence="4" id="KW-0762">Sugar transport</keyword>
<dbReference type="Gene3D" id="2.40.430.10">
    <property type="entry name" value="D-maltodextrin-binding protein, MBP"/>
    <property type="match status" value="1"/>
</dbReference>
<dbReference type="Pfam" id="PF16296">
    <property type="entry name" value="TM_PBP2_N"/>
    <property type="match status" value="1"/>
</dbReference>
<keyword evidence="7 8" id="KW-0472">Membrane</keyword>
<dbReference type="EMBL" id="UOEU01001045">
    <property type="protein sequence ID" value="VAW43207.1"/>
    <property type="molecule type" value="Genomic_DNA"/>
</dbReference>
<evidence type="ECO:0000259" key="9">
    <source>
        <dbReference type="PROSITE" id="PS50928"/>
    </source>
</evidence>
<accession>A0A3B0VXP1</accession>
<dbReference type="PROSITE" id="PS50928">
    <property type="entry name" value="ABC_TM1"/>
    <property type="match status" value="1"/>
</dbReference>
<evidence type="ECO:0000256" key="2">
    <source>
        <dbReference type="ARBA" id="ARBA00022448"/>
    </source>
</evidence>
<feature type="domain" description="ABC transmembrane type-1" evidence="9">
    <location>
        <begin position="294"/>
        <end position="518"/>
    </location>
</feature>
<feature type="transmembrane region" description="Helical" evidence="8">
    <location>
        <begin position="497"/>
        <end position="517"/>
    </location>
</feature>
<feature type="transmembrane region" description="Helical" evidence="8">
    <location>
        <begin position="23"/>
        <end position="42"/>
    </location>
</feature>
<dbReference type="PANTHER" id="PTHR47314">
    <property type="entry name" value="MALTOSE/MALTODEXTRIN TRANSPORT SYSTEM PERMEASE PROTEIN MALF"/>
    <property type="match status" value="1"/>
</dbReference>
<keyword evidence="3" id="KW-1003">Cell membrane</keyword>
<sequence>MSVVQPKGSGKNNANQTTTASSLIFRLLFLFMFDAAAIWFIVNTYGNEAYFLAAVVAVVAILFTIVFLRSDLYPVRWMMVGFGFMLLFVIYPILFTVSIAFTNFGDGHLFTKEQAIEQLQKTNYLPEGGTAYRWTAFRTEENEYALWLIDDEGNAFLARPNQPLLPGVVGENGIGELDDKGIPSEMEGHQRLNTLLAAADSNLPNILFGEEDGVTIQVRSPQEAAELQPLYLYDPDKDLITNQETDVVYSPIFGTFTSLNGDELRPGFRASVGTLNFERFFTSSALRGPLVRIITWNFAFAIISVLSTFALGLTIALIYNDPDFPLKKLIRSFLLIPYTIPSLITIIIWRGMMNPEVGIINRTLESLINFSPPWFTDPTWAKAAVLLVNLWLGYPYFMLITSGALQSIPDDIYSAAEVDGANAWQRFWKITLPLLLVSVGPLLVASFTFNFNNFNLIFLFIQGGPPIAGAASRAGHTDILISYVYNLAFAGGRGQDYGLASAITIVIFVIVGTITLFQFRYTQMWEEVSESV</sequence>
<dbReference type="AlphaFoldDB" id="A0A3B0VXP1"/>
<dbReference type="InterPro" id="IPR047103">
    <property type="entry name" value="MalF_P2_sf"/>
</dbReference>
<feature type="transmembrane region" description="Helical" evidence="8">
    <location>
        <begin position="293"/>
        <end position="318"/>
    </location>
</feature>
<feature type="transmembrane region" description="Helical" evidence="8">
    <location>
        <begin position="330"/>
        <end position="349"/>
    </location>
</feature>
<dbReference type="Gene3D" id="1.10.3720.10">
    <property type="entry name" value="MetI-like"/>
    <property type="match status" value="1"/>
</dbReference>
<evidence type="ECO:0000256" key="8">
    <source>
        <dbReference type="SAM" id="Phobius"/>
    </source>
</evidence>
<evidence type="ECO:0000256" key="4">
    <source>
        <dbReference type="ARBA" id="ARBA00022597"/>
    </source>
</evidence>
<keyword evidence="2" id="KW-0813">Transport</keyword>
<gene>
    <name evidence="10" type="ORF">MNBD_CHLOROFLEXI01-2149</name>
</gene>
<evidence type="ECO:0000256" key="3">
    <source>
        <dbReference type="ARBA" id="ARBA00022475"/>
    </source>
</evidence>
<dbReference type="InterPro" id="IPR035277">
    <property type="entry name" value="MalF_N"/>
</dbReference>
<name>A0A3B0VXP1_9ZZZZ</name>
<proteinExistence type="predicted"/>
<feature type="transmembrane region" description="Helical" evidence="8">
    <location>
        <begin position="430"/>
        <end position="449"/>
    </location>
</feature>
<keyword evidence="6 8" id="KW-1133">Transmembrane helix</keyword>
<dbReference type="GO" id="GO:0042956">
    <property type="term" value="P:maltodextrin transmembrane transport"/>
    <property type="evidence" value="ECO:0007669"/>
    <property type="project" value="TreeGrafter"/>
</dbReference>
<dbReference type="InterPro" id="IPR032550">
    <property type="entry name" value="TM_PBP2_N"/>
</dbReference>
<evidence type="ECO:0000256" key="7">
    <source>
        <dbReference type="ARBA" id="ARBA00023136"/>
    </source>
</evidence>
<dbReference type="Pfam" id="PF00528">
    <property type="entry name" value="BPD_transp_1"/>
    <property type="match status" value="1"/>
</dbReference>
<dbReference type="InterPro" id="IPR000515">
    <property type="entry name" value="MetI-like"/>
</dbReference>
<evidence type="ECO:0000256" key="6">
    <source>
        <dbReference type="ARBA" id="ARBA00022989"/>
    </source>
</evidence>
<dbReference type="SUPFAM" id="SSF160964">
    <property type="entry name" value="MalF N-terminal region-like"/>
    <property type="match status" value="1"/>
</dbReference>
<dbReference type="GO" id="GO:0015423">
    <property type="term" value="F:ABC-type maltose transporter activity"/>
    <property type="evidence" value="ECO:0007669"/>
    <property type="project" value="TreeGrafter"/>
</dbReference>
<dbReference type="Gene3D" id="3.10.650.10">
    <property type="entry name" value="MalF N-terminal region-like"/>
    <property type="match status" value="1"/>
</dbReference>
<evidence type="ECO:0000313" key="10">
    <source>
        <dbReference type="EMBL" id="VAW43207.1"/>
    </source>
</evidence>
<dbReference type="GO" id="GO:1990060">
    <property type="term" value="C:maltose transport complex"/>
    <property type="evidence" value="ECO:0007669"/>
    <property type="project" value="TreeGrafter"/>
</dbReference>
<feature type="transmembrane region" description="Helical" evidence="8">
    <location>
        <begin position="49"/>
        <end position="68"/>
    </location>
</feature>
<keyword evidence="5 8" id="KW-0812">Transmembrane</keyword>
<dbReference type="PANTHER" id="PTHR47314:SF1">
    <property type="entry name" value="MALTOSE_MALTODEXTRIN TRANSPORT SYSTEM PERMEASE PROTEIN MALF"/>
    <property type="match status" value="1"/>
</dbReference>
<evidence type="ECO:0000256" key="1">
    <source>
        <dbReference type="ARBA" id="ARBA00004651"/>
    </source>
</evidence>
<organism evidence="10">
    <name type="scientific">hydrothermal vent metagenome</name>
    <dbReference type="NCBI Taxonomy" id="652676"/>
    <lineage>
        <taxon>unclassified sequences</taxon>
        <taxon>metagenomes</taxon>
        <taxon>ecological metagenomes</taxon>
    </lineage>
</organism>
<dbReference type="InterPro" id="IPR035906">
    <property type="entry name" value="MetI-like_sf"/>
</dbReference>
<dbReference type="Gene3D" id="1.20.58.370">
    <property type="entry name" value="MalF N-terminal region-like"/>
    <property type="match status" value="1"/>
</dbReference>
<dbReference type="SUPFAM" id="SSF161098">
    <property type="entry name" value="MetI-like"/>
    <property type="match status" value="1"/>
</dbReference>